<proteinExistence type="predicted"/>
<comment type="caution">
    <text evidence="2">The sequence shown here is derived from an EMBL/GenBank/DDBJ whole genome shotgun (WGS) entry which is preliminary data.</text>
</comment>
<dbReference type="Proteomes" id="UP000273252">
    <property type="component" value="Unassembled WGS sequence"/>
</dbReference>
<evidence type="ECO:0000313" key="3">
    <source>
        <dbReference type="Proteomes" id="UP000273252"/>
    </source>
</evidence>
<reference evidence="2 3" key="1">
    <citation type="submission" date="2018-08" db="EMBL/GenBank/DDBJ databases">
        <title>Vibrio isolated from the Eastern China Marginal Seas.</title>
        <authorList>
            <person name="Li Y."/>
        </authorList>
    </citation>
    <scope>NUCLEOTIDE SEQUENCE [LARGE SCALE GENOMIC DNA]</scope>
    <source>
        <strain evidence="2 3">BEI233</strain>
    </source>
</reference>
<keyword evidence="3" id="KW-1185">Reference proteome</keyword>
<accession>A0A3A6QLZ3</accession>
<dbReference type="RefSeq" id="WP_120033074.1">
    <property type="nucleotide sequence ID" value="NZ_QVMU01000016.1"/>
</dbReference>
<evidence type="ECO:0000256" key="1">
    <source>
        <dbReference type="SAM" id="SignalP"/>
    </source>
</evidence>
<evidence type="ECO:0000313" key="2">
    <source>
        <dbReference type="EMBL" id="RJX69418.1"/>
    </source>
</evidence>
<dbReference type="AlphaFoldDB" id="A0A3A6QLZ3"/>
<feature type="signal peptide" evidence="1">
    <location>
        <begin position="1"/>
        <end position="23"/>
    </location>
</feature>
<dbReference type="OrthoDB" id="368706at2"/>
<name>A0A3A6QLZ3_9VIBR</name>
<feature type="chain" id="PRO_5017220023" evidence="1">
    <location>
        <begin position="24"/>
        <end position="336"/>
    </location>
</feature>
<keyword evidence="1" id="KW-0732">Signal</keyword>
<organism evidence="2 3">
    <name type="scientific">Vibrio sinensis</name>
    <dbReference type="NCBI Taxonomy" id="2302434"/>
    <lineage>
        <taxon>Bacteria</taxon>
        <taxon>Pseudomonadati</taxon>
        <taxon>Pseudomonadota</taxon>
        <taxon>Gammaproteobacteria</taxon>
        <taxon>Vibrionales</taxon>
        <taxon>Vibrionaceae</taxon>
        <taxon>Vibrio</taxon>
    </lineage>
</organism>
<dbReference type="EMBL" id="QVMU01000016">
    <property type="protein sequence ID" value="RJX69418.1"/>
    <property type="molecule type" value="Genomic_DNA"/>
</dbReference>
<protein>
    <submittedName>
        <fullName evidence="2">Uncharacterized protein</fullName>
    </submittedName>
</protein>
<sequence>MKRKLINTVVALALFPLATHAFAAEMSTKQAVEALHLNELALTYSQDKIAQATDNKSSSATDALMIDMGVITVQDLSNAASVSSKLSLFVADQMDQSERYIGNVSDKNIVERVIKTWNDSTVIQDKATLAQLNSFIDNGYTTGYNVIDTNDDSKFNPELMLRYGHNDIQHAAQLLYLMKTEGFDPKVQFTPKSSAFLYLPEWGEPNYSVVTLESGKMVSVVKEYNLDFEFQTPERKAAFMDLINQYAKKDSADEKGLIIESWWQPFYRSYTEMADYKVLTENRVIIGDYQADLMSLPENAEKQEKQVRAAAKDMDVIPVKVWVNPSFYRYMHGDFK</sequence>
<gene>
    <name evidence="2" type="ORF">DZ860_15645</name>
</gene>